<dbReference type="InterPro" id="IPR036404">
    <property type="entry name" value="Jacalin-like_lectin_dom_sf"/>
</dbReference>
<dbReference type="SUPFAM" id="SSF51101">
    <property type="entry name" value="Mannose-binding lectins"/>
    <property type="match status" value="1"/>
</dbReference>
<dbReference type="Pfam" id="PF01419">
    <property type="entry name" value="Jacalin"/>
    <property type="match status" value="1"/>
</dbReference>
<feature type="domain" description="Jacalin-type lectin" evidence="2">
    <location>
        <begin position="308"/>
        <end position="453"/>
    </location>
</feature>
<dbReference type="InterPro" id="IPR036691">
    <property type="entry name" value="Endo/exonu/phosph_ase_sf"/>
</dbReference>
<gene>
    <name evidence="4" type="ORF">D9615_009983</name>
</gene>
<keyword evidence="5" id="KW-1185">Reference proteome</keyword>
<dbReference type="GO" id="GO:0004767">
    <property type="term" value="F:sphingomyelin phosphodiesterase activity"/>
    <property type="evidence" value="ECO:0007669"/>
    <property type="project" value="InterPro"/>
</dbReference>
<dbReference type="GO" id="GO:0005737">
    <property type="term" value="C:cytoplasm"/>
    <property type="evidence" value="ECO:0007669"/>
    <property type="project" value="TreeGrafter"/>
</dbReference>
<evidence type="ECO:0000256" key="1">
    <source>
        <dbReference type="SAM" id="SignalP"/>
    </source>
</evidence>
<name>A0A8H5GQ11_9AGAR</name>
<dbReference type="PANTHER" id="PTHR16320:SF1">
    <property type="entry name" value="SPHINGOMYELINASE DDB_G0288017"/>
    <property type="match status" value="1"/>
</dbReference>
<dbReference type="Proteomes" id="UP000565441">
    <property type="component" value="Unassembled WGS sequence"/>
</dbReference>
<keyword evidence="1" id="KW-0732">Signal</keyword>
<dbReference type="InterPro" id="IPR000300">
    <property type="entry name" value="IPPc"/>
</dbReference>
<dbReference type="Gene3D" id="2.100.10.30">
    <property type="entry name" value="Jacalin-like lectin domain"/>
    <property type="match status" value="1"/>
</dbReference>
<protein>
    <recommendedName>
        <fullName evidence="6">Jacalin-type lectin domain-containing protein</fullName>
    </recommendedName>
</protein>
<dbReference type="GO" id="GO:0016791">
    <property type="term" value="F:phosphatase activity"/>
    <property type="evidence" value="ECO:0007669"/>
    <property type="project" value="InterPro"/>
</dbReference>
<dbReference type="SUPFAM" id="SSF56219">
    <property type="entry name" value="DNase I-like"/>
    <property type="match status" value="1"/>
</dbReference>
<dbReference type="GO" id="GO:0046856">
    <property type="term" value="P:phosphatidylinositol dephosphorylation"/>
    <property type="evidence" value="ECO:0007669"/>
    <property type="project" value="InterPro"/>
</dbReference>
<dbReference type="AlphaFoldDB" id="A0A8H5GQ11"/>
<evidence type="ECO:0000259" key="2">
    <source>
        <dbReference type="Pfam" id="PF01419"/>
    </source>
</evidence>
<evidence type="ECO:0008006" key="6">
    <source>
        <dbReference type="Google" id="ProtNLM"/>
    </source>
</evidence>
<dbReference type="OrthoDB" id="40902at2759"/>
<feature type="signal peptide" evidence="1">
    <location>
        <begin position="1"/>
        <end position="22"/>
    </location>
</feature>
<dbReference type="Pfam" id="PF22669">
    <property type="entry name" value="Exo_endo_phos2"/>
    <property type="match status" value="1"/>
</dbReference>
<feature type="domain" description="Inositol polyphosphate-related phosphatase" evidence="3">
    <location>
        <begin position="59"/>
        <end position="211"/>
    </location>
</feature>
<proteinExistence type="predicted"/>
<dbReference type="InterPro" id="IPR038772">
    <property type="entry name" value="Sph/SMPD2-like"/>
</dbReference>
<accession>A0A8H5GQ11</accession>
<dbReference type="InterPro" id="IPR001229">
    <property type="entry name" value="Jacalin-like_lectin_dom"/>
</dbReference>
<evidence type="ECO:0000259" key="3">
    <source>
        <dbReference type="Pfam" id="PF22669"/>
    </source>
</evidence>
<reference evidence="4 5" key="1">
    <citation type="journal article" date="2020" name="ISME J.">
        <title>Uncovering the hidden diversity of litter-decomposition mechanisms in mushroom-forming fungi.</title>
        <authorList>
            <person name="Floudas D."/>
            <person name="Bentzer J."/>
            <person name="Ahren D."/>
            <person name="Johansson T."/>
            <person name="Persson P."/>
            <person name="Tunlid A."/>
        </authorList>
    </citation>
    <scope>NUCLEOTIDE SEQUENCE [LARGE SCALE GENOMIC DNA]</scope>
    <source>
        <strain evidence="4 5">CBS 661.87</strain>
    </source>
</reference>
<dbReference type="EMBL" id="JAACJP010000056">
    <property type="protein sequence ID" value="KAF5369183.1"/>
    <property type="molecule type" value="Genomic_DNA"/>
</dbReference>
<feature type="chain" id="PRO_5034247354" description="Jacalin-type lectin domain-containing protein" evidence="1">
    <location>
        <begin position="23"/>
        <end position="459"/>
    </location>
</feature>
<organism evidence="4 5">
    <name type="scientific">Tricholomella constricta</name>
    <dbReference type="NCBI Taxonomy" id="117010"/>
    <lineage>
        <taxon>Eukaryota</taxon>
        <taxon>Fungi</taxon>
        <taxon>Dikarya</taxon>
        <taxon>Basidiomycota</taxon>
        <taxon>Agaricomycotina</taxon>
        <taxon>Agaricomycetes</taxon>
        <taxon>Agaricomycetidae</taxon>
        <taxon>Agaricales</taxon>
        <taxon>Tricholomatineae</taxon>
        <taxon>Lyophyllaceae</taxon>
        <taxon>Tricholomella</taxon>
    </lineage>
</organism>
<dbReference type="PANTHER" id="PTHR16320">
    <property type="entry name" value="SPHINGOMYELINASE FAMILY MEMBER"/>
    <property type="match status" value="1"/>
</dbReference>
<evidence type="ECO:0000313" key="5">
    <source>
        <dbReference type="Proteomes" id="UP000565441"/>
    </source>
</evidence>
<dbReference type="Gene3D" id="3.60.10.10">
    <property type="entry name" value="Endonuclease/exonuclease/phosphatase"/>
    <property type="match status" value="1"/>
</dbReference>
<comment type="caution">
    <text evidence="4">The sequence shown here is derived from an EMBL/GenBank/DDBJ whole genome shotgun (WGS) entry which is preliminary data.</text>
</comment>
<evidence type="ECO:0000313" key="4">
    <source>
        <dbReference type="EMBL" id="KAF5369183.1"/>
    </source>
</evidence>
<sequence>MTFATYLSRLVALSTLALYASAAQTQGTFSLLSYNVAGLPELLSSGNPAVNTPLISPRLKPYNIINVQEDFNYHAALYASDTHAFRTPTSGGVPFGSGLNTLSNFPYIDFERIKWNDCNLNSGDCLTPKGFTFMRVRVSDGLWVDLYNLHTDAGSDAGDIKARASNIAQVSNYIQKRSVGMPVVVMGDTNTRYTRAGDSESLHGFLSTNALSDAWITNARGGSFPASGASALVCPFPFAPGTTQAQMVACEVVDKIFTRSSSAVTFEKTTYSNENDAFVNGTGAPLSDHYPISSRVSWKLSSSIRLADPVGGPHGEPFQDVPRIMASNAVPKLTAITVRGGNRVDGMSYTVQQVNGATISTTHGGTGGTASSLSLGAGERIVQVQACSAKYNDRTRVFFLSMVTNLGRTVQAGKTTSDCTVSTVPADAGADGAQWGLVAFWGREGSEMDRVGAVWGAAY</sequence>